<dbReference type="InterPro" id="IPR036259">
    <property type="entry name" value="MFS_trans_sf"/>
</dbReference>
<comment type="caution">
    <text evidence="8">The sequence shown here is derived from an EMBL/GenBank/DDBJ whole genome shotgun (WGS) entry which is preliminary data.</text>
</comment>
<keyword evidence="4 6" id="KW-1133">Transmembrane helix</keyword>
<feature type="transmembrane region" description="Helical" evidence="6">
    <location>
        <begin position="56"/>
        <end position="77"/>
    </location>
</feature>
<evidence type="ECO:0000313" key="8">
    <source>
        <dbReference type="EMBL" id="MCF4006234.1"/>
    </source>
</evidence>
<dbReference type="SUPFAM" id="SSF103473">
    <property type="entry name" value="MFS general substrate transporter"/>
    <property type="match status" value="1"/>
</dbReference>
<dbReference type="Proteomes" id="UP001139336">
    <property type="component" value="Unassembled WGS sequence"/>
</dbReference>
<protein>
    <submittedName>
        <fullName evidence="8">MFS transporter</fullName>
    </submittedName>
</protein>
<keyword evidence="9" id="KW-1185">Reference proteome</keyword>
<dbReference type="Pfam" id="PF07690">
    <property type="entry name" value="MFS_1"/>
    <property type="match status" value="1"/>
</dbReference>
<evidence type="ECO:0000256" key="4">
    <source>
        <dbReference type="ARBA" id="ARBA00022989"/>
    </source>
</evidence>
<feature type="transmembrane region" description="Helical" evidence="6">
    <location>
        <begin position="21"/>
        <end position="44"/>
    </location>
</feature>
<dbReference type="PROSITE" id="PS50850">
    <property type="entry name" value="MFS"/>
    <property type="match status" value="1"/>
</dbReference>
<feature type="transmembrane region" description="Helical" evidence="6">
    <location>
        <begin position="265"/>
        <end position="287"/>
    </location>
</feature>
<dbReference type="InterPro" id="IPR020846">
    <property type="entry name" value="MFS_dom"/>
</dbReference>
<evidence type="ECO:0000313" key="9">
    <source>
        <dbReference type="Proteomes" id="UP001139336"/>
    </source>
</evidence>
<evidence type="ECO:0000256" key="6">
    <source>
        <dbReference type="SAM" id="Phobius"/>
    </source>
</evidence>
<keyword evidence="2" id="KW-1003">Cell membrane</keyword>
<feature type="transmembrane region" description="Helical" evidence="6">
    <location>
        <begin position="324"/>
        <end position="348"/>
    </location>
</feature>
<keyword evidence="3 6" id="KW-0812">Transmembrane</keyword>
<feature type="transmembrane region" description="Helical" evidence="6">
    <location>
        <begin position="360"/>
        <end position="380"/>
    </location>
</feature>
<sequence length="425" mass="46074">MTSHTLSEFAQKTRFPLEAGVGLFFVVLFVIGDGIEAVWITDFFHTEVGFSVGQSSAIYTCYGIIVAFAAFLSGALCDAISPRRVMFMGLASFLIFDALFIVVGIPSGNIVLLMILYGMRGFGYPMLAYGFLTWMMLITPKARQSSASGWFWFAFSLGMQTIGAWLSSILLPGFGAIMTLWFGFGLAVIGGIGTMWFLRHQPSSYQSKGVHVVSALSSAVSIVWRRPKVGIGGIIKIINLSGQYGLQAYYLVYIQRVHHMPEGTAITQFTIFGVACIIGDVVWGIVGDRFGWQRTLQRAATPLCAIALVYLYLIPHWAGPNAFLVALGMITMGIGLSAHVPTTPLVMAHSDTESANALSILNLGAGLGAFVGPAIVTVLVDRAGYGAVAYSLAALYVLSFFLLFFVKHPADPYYQKTNTERTSHV</sequence>
<feature type="transmembrane region" description="Helical" evidence="6">
    <location>
        <begin position="150"/>
        <end position="171"/>
    </location>
</feature>
<feature type="transmembrane region" description="Helical" evidence="6">
    <location>
        <begin position="299"/>
        <end position="318"/>
    </location>
</feature>
<gene>
    <name evidence="8" type="ORF">L1O03_03455</name>
</gene>
<dbReference type="GO" id="GO:0005886">
    <property type="term" value="C:plasma membrane"/>
    <property type="evidence" value="ECO:0007669"/>
    <property type="project" value="UniProtKB-SubCell"/>
</dbReference>
<evidence type="ECO:0000256" key="5">
    <source>
        <dbReference type="ARBA" id="ARBA00023136"/>
    </source>
</evidence>
<evidence type="ECO:0000256" key="1">
    <source>
        <dbReference type="ARBA" id="ARBA00004651"/>
    </source>
</evidence>
<dbReference type="PANTHER" id="PTHR43124">
    <property type="entry name" value="PURINE EFFLUX PUMP PBUE"/>
    <property type="match status" value="1"/>
</dbReference>
<dbReference type="AlphaFoldDB" id="A0A9X1QMW6"/>
<feature type="transmembrane region" description="Helical" evidence="6">
    <location>
        <begin position="386"/>
        <end position="406"/>
    </location>
</feature>
<accession>A0A9X1QMW6</accession>
<feature type="transmembrane region" description="Helical" evidence="6">
    <location>
        <begin position="177"/>
        <end position="198"/>
    </location>
</feature>
<dbReference type="PANTHER" id="PTHR43124:SF3">
    <property type="entry name" value="CHLORAMPHENICOL EFFLUX PUMP RV0191"/>
    <property type="match status" value="1"/>
</dbReference>
<reference evidence="8" key="1">
    <citation type="submission" date="2022-01" db="EMBL/GenBank/DDBJ databases">
        <title>Corynebacterium sp. nov isolated from isolated from the feces of the greater white-fronted geese (Anser albifrons) at Poyang Lake, PR China.</title>
        <authorList>
            <person name="Liu Q."/>
        </authorList>
    </citation>
    <scope>NUCLEOTIDE SEQUENCE</scope>
    <source>
        <strain evidence="8">JCM 32435</strain>
    </source>
</reference>
<dbReference type="EMBL" id="JAKGSI010000001">
    <property type="protein sequence ID" value="MCF4006234.1"/>
    <property type="molecule type" value="Genomic_DNA"/>
</dbReference>
<proteinExistence type="predicted"/>
<feature type="transmembrane region" description="Helical" evidence="6">
    <location>
        <begin position="234"/>
        <end position="253"/>
    </location>
</feature>
<dbReference type="RefSeq" id="WP_236118003.1">
    <property type="nucleotide sequence ID" value="NZ_JAKGSI010000001.1"/>
</dbReference>
<feature type="transmembrane region" description="Helical" evidence="6">
    <location>
        <begin position="122"/>
        <end position="138"/>
    </location>
</feature>
<comment type="subcellular location">
    <subcellularLocation>
        <location evidence="1">Cell membrane</location>
        <topology evidence="1">Multi-pass membrane protein</topology>
    </subcellularLocation>
</comment>
<dbReference type="Gene3D" id="1.20.1250.20">
    <property type="entry name" value="MFS general substrate transporter like domains"/>
    <property type="match status" value="2"/>
</dbReference>
<dbReference type="InterPro" id="IPR050189">
    <property type="entry name" value="MFS_Efflux_Transporters"/>
</dbReference>
<dbReference type="InterPro" id="IPR011701">
    <property type="entry name" value="MFS"/>
</dbReference>
<organism evidence="8 9">
    <name type="scientific">Corynebacterium uropygiale</name>
    <dbReference type="NCBI Taxonomy" id="1775911"/>
    <lineage>
        <taxon>Bacteria</taxon>
        <taxon>Bacillati</taxon>
        <taxon>Actinomycetota</taxon>
        <taxon>Actinomycetes</taxon>
        <taxon>Mycobacteriales</taxon>
        <taxon>Corynebacteriaceae</taxon>
        <taxon>Corynebacterium</taxon>
    </lineage>
</organism>
<evidence type="ECO:0000259" key="7">
    <source>
        <dbReference type="PROSITE" id="PS50850"/>
    </source>
</evidence>
<keyword evidence="5 6" id="KW-0472">Membrane</keyword>
<feature type="transmembrane region" description="Helical" evidence="6">
    <location>
        <begin position="89"/>
        <end position="116"/>
    </location>
</feature>
<name>A0A9X1QMW6_9CORY</name>
<dbReference type="GO" id="GO:0022857">
    <property type="term" value="F:transmembrane transporter activity"/>
    <property type="evidence" value="ECO:0007669"/>
    <property type="project" value="InterPro"/>
</dbReference>
<evidence type="ECO:0000256" key="3">
    <source>
        <dbReference type="ARBA" id="ARBA00022692"/>
    </source>
</evidence>
<evidence type="ECO:0000256" key="2">
    <source>
        <dbReference type="ARBA" id="ARBA00022475"/>
    </source>
</evidence>
<feature type="domain" description="Major facilitator superfamily (MFS) profile" evidence="7">
    <location>
        <begin position="13"/>
        <end position="411"/>
    </location>
</feature>